<protein>
    <submittedName>
        <fullName evidence="1">Uncharacterized protein</fullName>
    </submittedName>
</protein>
<dbReference type="CDD" id="cd01650">
    <property type="entry name" value="RT_nLTR_like"/>
    <property type="match status" value="1"/>
</dbReference>
<gene>
    <name evidence="1" type="ORF">PACLA_8A083139</name>
</gene>
<evidence type="ECO:0000313" key="1">
    <source>
        <dbReference type="EMBL" id="CAB3990764.1"/>
    </source>
</evidence>
<dbReference type="SUPFAM" id="SSF56672">
    <property type="entry name" value="DNA/RNA polymerases"/>
    <property type="match status" value="1"/>
</dbReference>
<comment type="caution">
    <text evidence="1">The sequence shown here is derived from an EMBL/GenBank/DDBJ whole genome shotgun (WGS) entry which is preliminary data.</text>
</comment>
<evidence type="ECO:0000313" key="2">
    <source>
        <dbReference type="Proteomes" id="UP001152795"/>
    </source>
</evidence>
<dbReference type="PROSITE" id="PS50878">
    <property type="entry name" value="RT_POL"/>
    <property type="match status" value="1"/>
</dbReference>
<dbReference type="PANTHER" id="PTHR33332">
    <property type="entry name" value="REVERSE TRANSCRIPTASE DOMAIN-CONTAINING PROTEIN"/>
    <property type="match status" value="1"/>
</dbReference>
<name>A0A7D9HTX9_PARCT</name>
<organism evidence="1 2">
    <name type="scientific">Paramuricea clavata</name>
    <name type="common">Red gorgonian</name>
    <name type="synonym">Violescent sea-whip</name>
    <dbReference type="NCBI Taxonomy" id="317549"/>
    <lineage>
        <taxon>Eukaryota</taxon>
        <taxon>Metazoa</taxon>
        <taxon>Cnidaria</taxon>
        <taxon>Anthozoa</taxon>
        <taxon>Octocorallia</taxon>
        <taxon>Malacalcyonacea</taxon>
        <taxon>Plexauridae</taxon>
        <taxon>Paramuricea</taxon>
    </lineage>
</organism>
<accession>A0A7D9HTX9</accession>
<dbReference type="AlphaFoldDB" id="A0A7D9HTX9"/>
<dbReference type="OrthoDB" id="6015349at2759"/>
<reference evidence="1" key="1">
    <citation type="submission" date="2020-04" db="EMBL/GenBank/DDBJ databases">
        <authorList>
            <person name="Alioto T."/>
            <person name="Alioto T."/>
            <person name="Gomez Garrido J."/>
        </authorList>
    </citation>
    <scope>NUCLEOTIDE SEQUENCE</scope>
    <source>
        <strain evidence="1">A484AB</strain>
    </source>
</reference>
<dbReference type="EMBL" id="CACRXK020001722">
    <property type="protein sequence ID" value="CAB3990764.1"/>
    <property type="molecule type" value="Genomic_DNA"/>
</dbReference>
<proteinExistence type="predicted"/>
<dbReference type="InterPro" id="IPR000477">
    <property type="entry name" value="RT_dom"/>
</dbReference>
<dbReference type="InterPro" id="IPR043502">
    <property type="entry name" value="DNA/RNA_pol_sf"/>
</dbReference>
<sequence>MKHKNNTVSLWKIIKDTVAYKEKETVVYSKDSKIVAEEFNHFFSSVGENTAIAASQLLQDYNIYPDTPPTTALNRNYAVYESEMFNFDPVSCSEVKNIIMSMPTNKAPGKDKVSMCIIKDCLPVILGPLTDIISGSLTSSEFPQSWNEAEVIPLIKEGDHELPSNNRPLSLLIVVSKICEKVVLCQFTTFLFHNECRKSHQSGNRRYHSSETLNVLVDDIIFILEAMDQKSVTALILLDLLKAFDSEHHPTLLNKLRHIGASPEGAILSPLLFSIYVNELPLAPRHSSLNSYVDDSKMLLSFRVKDATDTKEYVREDLSRVAKCCSELHLLINPEKTKYLLIGTRQQLQNLPTDMCLHFLGETIRPVPSAKDLGLIRDTNMSYDCYITELVSPCMSKLSQINRVSKSFDKETISLLVSALVMNKLLYCSSAWSNTSAKNISKLQLVQNFACRIVTNGKNFDHTHQNCSFDVQVY</sequence>
<dbReference type="Proteomes" id="UP001152795">
    <property type="component" value="Unassembled WGS sequence"/>
</dbReference>
<keyword evidence="2" id="KW-1185">Reference proteome</keyword>
<dbReference type="Pfam" id="PF00078">
    <property type="entry name" value="RVT_1"/>
    <property type="match status" value="1"/>
</dbReference>